<dbReference type="STRING" id="946122.A0A0C2RZN8"/>
<dbReference type="InterPro" id="IPR011047">
    <property type="entry name" value="Quinoprotein_ADH-like_sf"/>
</dbReference>
<dbReference type="Pfam" id="PF24883">
    <property type="entry name" value="NPHP3_N"/>
    <property type="match status" value="1"/>
</dbReference>
<keyword evidence="1" id="KW-0677">Repeat</keyword>
<proteinExistence type="predicted"/>
<dbReference type="OrthoDB" id="163438at2759"/>
<evidence type="ECO:0000313" key="5">
    <source>
        <dbReference type="Proteomes" id="UP000054549"/>
    </source>
</evidence>
<evidence type="ECO:0000256" key="2">
    <source>
        <dbReference type="PROSITE-ProRule" id="PRU00221"/>
    </source>
</evidence>
<evidence type="ECO:0000256" key="1">
    <source>
        <dbReference type="ARBA" id="ARBA00022737"/>
    </source>
</evidence>
<dbReference type="SMART" id="SM00320">
    <property type="entry name" value="WD40"/>
    <property type="match status" value="8"/>
</dbReference>
<dbReference type="InterPro" id="IPR027417">
    <property type="entry name" value="P-loop_NTPase"/>
</dbReference>
<dbReference type="PROSITE" id="PS50294">
    <property type="entry name" value="WD_REPEATS_REGION"/>
    <property type="match status" value="1"/>
</dbReference>
<name>A0A0C2RZN8_AMAMK</name>
<dbReference type="Pfam" id="PF00400">
    <property type="entry name" value="WD40"/>
    <property type="match status" value="1"/>
</dbReference>
<feature type="repeat" description="WD" evidence="2">
    <location>
        <begin position="1045"/>
        <end position="1077"/>
    </location>
</feature>
<dbReference type="HOGENOM" id="CLU_000288_6_19_1"/>
<dbReference type="PROSITE" id="PS50082">
    <property type="entry name" value="WD_REPEATS_2"/>
    <property type="match status" value="1"/>
</dbReference>
<dbReference type="Gene3D" id="2.130.10.10">
    <property type="entry name" value="YVTN repeat-like/Quinoprotein amine dehydrogenase"/>
    <property type="match status" value="4"/>
</dbReference>
<dbReference type="InterPro" id="IPR001680">
    <property type="entry name" value="WD40_rpt"/>
</dbReference>
<dbReference type="SUPFAM" id="SSF52540">
    <property type="entry name" value="P-loop containing nucleoside triphosphate hydrolases"/>
    <property type="match status" value="1"/>
</dbReference>
<dbReference type="EMBL" id="KN818467">
    <property type="protein sequence ID" value="KIL55850.1"/>
    <property type="molecule type" value="Genomic_DNA"/>
</dbReference>
<evidence type="ECO:0000259" key="3">
    <source>
        <dbReference type="PROSITE" id="PS50837"/>
    </source>
</evidence>
<feature type="domain" description="NACHT" evidence="3">
    <location>
        <begin position="121"/>
        <end position="266"/>
    </location>
</feature>
<keyword evidence="2" id="KW-0853">WD repeat</keyword>
<dbReference type="SUPFAM" id="SSF50978">
    <property type="entry name" value="WD40 repeat-like"/>
    <property type="match status" value="2"/>
</dbReference>
<dbReference type="InParanoid" id="A0A0C2RZN8"/>
<gene>
    <name evidence="4" type="ORF">M378DRAFT_17576</name>
</gene>
<accession>A0A0C2RZN8</accession>
<dbReference type="PROSITE" id="PS50837">
    <property type="entry name" value="NACHT"/>
    <property type="match status" value="1"/>
</dbReference>
<dbReference type="InterPro" id="IPR015943">
    <property type="entry name" value="WD40/YVTN_repeat-like_dom_sf"/>
</dbReference>
<dbReference type="InterPro" id="IPR036322">
    <property type="entry name" value="WD40_repeat_dom_sf"/>
</dbReference>
<dbReference type="SUPFAM" id="SSF50998">
    <property type="entry name" value="Quinoprotein alcohol dehydrogenase-like"/>
    <property type="match status" value="1"/>
</dbReference>
<sequence length="1349" mass="150085">MVLYVLSYLSFEIPSMSQNTSNLTPPTENPGVYTGGAASIGNANFTGGGHAFGSNNTVHNYHQGPDANELKKHQLITTLPRAEAGRKVHEHEKQSGPCFPGTRQAVLQKMKEWATNPNELGMYVLSGLAGIGKSTVAYTIAAWADERHHLGAEFFFSRDEADRRCAKFFFTTIAYDLYYFNEDFERAIGEALVTKDRSTGSPQEQLDALILHPLKPIRNAFPPTLIVVDALDECDGEDACFVLKGLQQLVQALPSFKVILTTRPEALSNNDSTTQEGRKVFRMYDIEADVVNEDIRIYLKYYLSTEQVKARLPHLKKQWCASDAQVELLVKASGKLFIMTSTAVRYILDTFWSAPDRQIKTLLDAFAQGRTPFDELVGFYTVILRSAVPANLRDTALVERYQAIVGTIVLAQVPLSVHSIARLIDIDIDEIFVVLGQLQSVISVTDDIPHVYHKSFVDYITDSEQCEDINLRIDPTKRHTRIARRCFEMMGKDLKFNILELGIPARFMSNEEGLAQDGITDEKLQEKIPLVLQYACVYWDGHLKCANVDDADLMNELEKFDNARALLPWFEVLSLIRKLDSAQRAIRVALKVMKPTPSDLPDLLSDGLRFISKFYEIIERSALQTYYSALLFTPSDSLLYRRYIDKAVHGGCNVIGKPNQWDPLIANLRHGPNLCKVQFSLDGTMCVSWNSQFGSPTAMLKVWDAITGTPISKIEGGSSFAIADDFSTIASFENNAITLYNIDGSEQGTTLTTSTTVIEVAISSKSLSRIAAGLYDGTVSLWDTKDGKHIGSFGDYQCCSRLEFSATARLAYLADKKYVVKLWDGIKQELVADLEWDTPDVILRAGSREFAFSRDGSRIVSWRKSGVKLWDCGDGRPIWTMNRSSVFTVAITDNGSLLAISCGDNVEVWENRGNCLSRIADLDLRPNVVWLVAFLPDDTLAIVARFDIMLYNIKNRSLLYILSADCCSLAFSPDCTHFAVGSDPDGIVTLLDIRVYVSSGPSSNRQGLTALNLSWNCSRVACGFEDGAVELWETDGFSKRRIAAHEHHQRSVMTLGFSPDGKQFASGSDDGTINLWDGEDGARHADLRYFPEGFCVQLRGVEVSNSVVAAVGNRGISLWDCKTLDCIQSFDGDFTTPVSFSADGALLAAVAVQYQCSSITFIVFDVTTHTAIATFDTGWSVVHTMSFLPDNSRLIASGNLYDSKFEFLTFTLISKKAIRGPSFENFIQLPSMPLWHGVPVWVNKERGQYYLEALFSQHDNPVPVLWIPWEFVAQKWVQRRSMIVIGCHDGRVILLRLPTTTTGRSGTVARAGYDRNLSYDRQAQQTAVNTHVPTALIGKDFQEAGGFTS</sequence>
<reference evidence="4 5" key="1">
    <citation type="submission" date="2014-04" db="EMBL/GenBank/DDBJ databases">
        <title>Evolutionary Origins and Diversification of the Mycorrhizal Mutualists.</title>
        <authorList>
            <consortium name="DOE Joint Genome Institute"/>
            <consortium name="Mycorrhizal Genomics Consortium"/>
            <person name="Kohler A."/>
            <person name="Kuo A."/>
            <person name="Nagy L.G."/>
            <person name="Floudas D."/>
            <person name="Copeland A."/>
            <person name="Barry K.W."/>
            <person name="Cichocki N."/>
            <person name="Veneault-Fourrey C."/>
            <person name="LaButti K."/>
            <person name="Lindquist E.A."/>
            <person name="Lipzen A."/>
            <person name="Lundell T."/>
            <person name="Morin E."/>
            <person name="Murat C."/>
            <person name="Riley R."/>
            <person name="Ohm R."/>
            <person name="Sun H."/>
            <person name="Tunlid A."/>
            <person name="Henrissat B."/>
            <person name="Grigoriev I.V."/>
            <person name="Hibbett D.S."/>
            <person name="Martin F."/>
        </authorList>
    </citation>
    <scope>NUCLEOTIDE SEQUENCE [LARGE SCALE GENOMIC DNA]</scope>
    <source>
        <strain evidence="4 5">Koide BX008</strain>
    </source>
</reference>
<dbReference type="InterPro" id="IPR056884">
    <property type="entry name" value="NPHP3-like_N"/>
</dbReference>
<organism evidence="4 5">
    <name type="scientific">Amanita muscaria (strain Koide BX008)</name>
    <dbReference type="NCBI Taxonomy" id="946122"/>
    <lineage>
        <taxon>Eukaryota</taxon>
        <taxon>Fungi</taxon>
        <taxon>Dikarya</taxon>
        <taxon>Basidiomycota</taxon>
        <taxon>Agaricomycotina</taxon>
        <taxon>Agaricomycetes</taxon>
        <taxon>Agaricomycetidae</taxon>
        <taxon>Agaricales</taxon>
        <taxon>Pluteineae</taxon>
        <taxon>Amanitaceae</taxon>
        <taxon>Amanita</taxon>
    </lineage>
</organism>
<keyword evidence="5" id="KW-1185">Reference proteome</keyword>
<dbReference type="InterPro" id="IPR007111">
    <property type="entry name" value="NACHT_NTPase"/>
</dbReference>
<dbReference type="Proteomes" id="UP000054549">
    <property type="component" value="Unassembled WGS sequence"/>
</dbReference>
<dbReference type="PANTHER" id="PTHR10039:SF17">
    <property type="entry name" value="FUNGAL STAND N-TERMINAL GOODBYE DOMAIN-CONTAINING PROTEIN-RELATED"/>
    <property type="match status" value="1"/>
</dbReference>
<dbReference type="PANTHER" id="PTHR10039">
    <property type="entry name" value="AMELOGENIN"/>
    <property type="match status" value="1"/>
</dbReference>
<evidence type="ECO:0000313" key="4">
    <source>
        <dbReference type="EMBL" id="KIL55850.1"/>
    </source>
</evidence>
<dbReference type="Gene3D" id="3.40.50.300">
    <property type="entry name" value="P-loop containing nucleotide triphosphate hydrolases"/>
    <property type="match status" value="1"/>
</dbReference>
<protein>
    <recommendedName>
        <fullName evidence="3">NACHT domain-containing protein</fullName>
    </recommendedName>
</protein>